<keyword evidence="7" id="KW-0456">Lyase</keyword>
<keyword evidence="7" id="KW-0460">Magnesium</keyword>
<dbReference type="AlphaFoldDB" id="A0A162FYB2"/>
<evidence type="ECO:0000256" key="3">
    <source>
        <dbReference type="ARBA" id="ARBA00004904"/>
    </source>
</evidence>
<evidence type="ECO:0000256" key="2">
    <source>
        <dbReference type="ARBA" id="ARBA00002284"/>
    </source>
</evidence>
<accession>A0A162FYB2</accession>
<feature type="domain" description="GTP cyclohydrolase II" evidence="9">
    <location>
        <begin position="224"/>
        <end position="280"/>
    </location>
</feature>
<dbReference type="InterPro" id="IPR036144">
    <property type="entry name" value="RibA-like_sf"/>
</dbReference>
<dbReference type="NCBIfam" id="TIGR00506">
    <property type="entry name" value="ribB"/>
    <property type="match status" value="1"/>
</dbReference>
<keyword evidence="7" id="KW-0464">Manganese</keyword>
<evidence type="ECO:0000259" key="9">
    <source>
        <dbReference type="Pfam" id="PF00925"/>
    </source>
</evidence>
<organism evidence="10 11">
    <name type="scientific">Rathayibacter tanaceti</name>
    <dbReference type="NCBI Taxonomy" id="1671680"/>
    <lineage>
        <taxon>Bacteria</taxon>
        <taxon>Bacillati</taxon>
        <taxon>Actinomycetota</taxon>
        <taxon>Actinomycetes</taxon>
        <taxon>Micrococcales</taxon>
        <taxon>Microbacteriaceae</taxon>
        <taxon>Rathayibacter</taxon>
    </lineage>
</organism>
<comment type="function">
    <text evidence="2 7">Catalyzes the conversion of D-ribulose 5-phosphate to formate and 3,4-dihydroxy-2-butanone 4-phosphate.</text>
</comment>
<dbReference type="Pfam" id="PF00925">
    <property type="entry name" value="GTP_cyclohydro2"/>
    <property type="match status" value="1"/>
</dbReference>
<dbReference type="GO" id="GO:0008686">
    <property type="term" value="F:3,4-dihydroxy-2-butanone-4-phosphate synthase activity"/>
    <property type="evidence" value="ECO:0007669"/>
    <property type="project" value="UniProtKB-EC"/>
</dbReference>
<evidence type="ECO:0000256" key="5">
    <source>
        <dbReference type="ARBA" id="ARBA00022619"/>
    </source>
</evidence>
<comment type="similarity">
    <text evidence="7">Belongs to the DHBP synthase family.</text>
</comment>
<comment type="similarity">
    <text evidence="4">In the N-terminal section; belongs to the DHBP synthase family.</text>
</comment>
<comment type="catalytic activity">
    <reaction evidence="1 7">
        <text>D-ribulose 5-phosphate = (2S)-2-hydroxy-3-oxobutyl phosphate + formate + H(+)</text>
        <dbReference type="Rhea" id="RHEA:18457"/>
        <dbReference type="ChEBI" id="CHEBI:15378"/>
        <dbReference type="ChEBI" id="CHEBI:15740"/>
        <dbReference type="ChEBI" id="CHEBI:58121"/>
        <dbReference type="ChEBI" id="CHEBI:58830"/>
        <dbReference type="EC" id="4.1.99.12"/>
    </reaction>
</comment>
<evidence type="ECO:0000256" key="1">
    <source>
        <dbReference type="ARBA" id="ARBA00000141"/>
    </source>
</evidence>
<feature type="region of interest" description="Disordered" evidence="8">
    <location>
        <begin position="275"/>
        <end position="314"/>
    </location>
</feature>
<dbReference type="Pfam" id="PF00926">
    <property type="entry name" value="DHBP_synthase"/>
    <property type="match status" value="1"/>
</dbReference>
<dbReference type="GO" id="GO:0009231">
    <property type="term" value="P:riboflavin biosynthetic process"/>
    <property type="evidence" value="ECO:0007669"/>
    <property type="project" value="UniProtKB-UniPathway"/>
</dbReference>
<dbReference type="UniPathway" id="UPA00275">
    <property type="reaction ID" value="UER00399"/>
</dbReference>
<evidence type="ECO:0000256" key="6">
    <source>
        <dbReference type="ARBA" id="ARBA00022723"/>
    </source>
</evidence>
<dbReference type="PANTHER" id="PTHR21327">
    <property type="entry name" value="GTP CYCLOHYDROLASE II-RELATED"/>
    <property type="match status" value="1"/>
</dbReference>
<comment type="caution">
    <text evidence="10">The sequence shown here is derived from an EMBL/GenBank/DDBJ whole genome shotgun (WGS) entry which is preliminary data.</text>
</comment>
<evidence type="ECO:0000256" key="8">
    <source>
        <dbReference type="SAM" id="MobiDB-lite"/>
    </source>
</evidence>
<name>A0A162FYB2_9MICO</name>
<dbReference type="InterPro" id="IPR000422">
    <property type="entry name" value="DHBP_synthase_RibB"/>
</dbReference>
<dbReference type="InterPro" id="IPR017945">
    <property type="entry name" value="DHBP_synth_RibB-like_a/b_dom"/>
</dbReference>
<proteinExistence type="inferred from homology"/>
<dbReference type="EC" id="4.1.99.12" evidence="7"/>
<comment type="subunit">
    <text evidence="7">Homodimer.</text>
</comment>
<dbReference type="Proteomes" id="UP000076717">
    <property type="component" value="Unassembled WGS sequence"/>
</dbReference>
<dbReference type="PIRSF" id="PIRSF001259">
    <property type="entry name" value="RibA"/>
    <property type="match status" value="1"/>
</dbReference>
<protein>
    <recommendedName>
        <fullName evidence="7">3,4-dihydroxy-2-butanone 4-phosphate synthase</fullName>
        <shortName evidence="7">DHBP synthase</shortName>
        <ecNumber evidence="7">4.1.99.12</ecNumber>
    </recommendedName>
</protein>
<evidence type="ECO:0000313" key="11">
    <source>
        <dbReference type="Proteomes" id="UP000076717"/>
    </source>
</evidence>
<gene>
    <name evidence="10" type="primary">ribBA_2</name>
    <name evidence="10" type="ORF">ACH61_01540</name>
</gene>
<dbReference type="PANTHER" id="PTHR21327:SF18">
    <property type="entry name" value="3,4-DIHYDROXY-2-BUTANONE 4-PHOSPHATE SYNTHASE"/>
    <property type="match status" value="1"/>
</dbReference>
<dbReference type="GO" id="GO:0005829">
    <property type="term" value="C:cytosol"/>
    <property type="evidence" value="ECO:0007669"/>
    <property type="project" value="TreeGrafter"/>
</dbReference>
<feature type="compositionally biased region" description="Low complexity" evidence="8">
    <location>
        <begin position="294"/>
        <end position="314"/>
    </location>
</feature>
<dbReference type="SUPFAM" id="SSF142695">
    <property type="entry name" value="RibA-like"/>
    <property type="match status" value="1"/>
</dbReference>
<keyword evidence="11" id="KW-1185">Reference proteome</keyword>
<dbReference type="PATRIC" id="fig|1671680.3.peg.1635"/>
<comment type="pathway">
    <text evidence="3 7">Cofactor biosynthesis; riboflavin biosynthesis; 2-hydroxy-3-oxobutyl phosphate from D-ribulose 5-phosphate: step 1/1.</text>
</comment>
<dbReference type="EMBL" id="LIIN01000043">
    <property type="protein sequence ID" value="KZX21350.1"/>
    <property type="molecule type" value="Genomic_DNA"/>
</dbReference>
<reference evidence="10 11" key="1">
    <citation type="submission" date="2015-08" db="EMBL/GenBank/DDBJ databases">
        <title>Draft Genome Sequence of Rathayibacter sp. Strain VKM Ac-2596 Isolated from Leaf Gall Induced by Plant-Parasitic Nematodes.</title>
        <authorList>
            <person name="Vasilenko O.V."/>
            <person name="Starodumova I.P."/>
            <person name="Tarlachkov S.V."/>
            <person name="Dorofeeva L.V."/>
            <person name="Evtushenko L.I."/>
        </authorList>
    </citation>
    <scope>NUCLEOTIDE SEQUENCE [LARGE SCALE GENOMIC DNA]</scope>
    <source>
        <strain evidence="10 11">VKM Ac-2596</strain>
    </source>
</reference>
<comment type="cofactor">
    <cofactor evidence="7">
        <name>Mg(2+)</name>
        <dbReference type="ChEBI" id="CHEBI:18420"/>
    </cofactor>
    <cofactor evidence="7">
        <name>Mn(2+)</name>
        <dbReference type="ChEBI" id="CHEBI:29035"/>
    </cofactor>
    <text evidence="7">Binds 2 divalent metal cations per subunit. Magnesium or manganese.</text>
</comment>
<dbReference type="InterPro" id="IPR032677">
    <property type="entry name" value="GTP_cyclohydro_II"/>
</dbReference>
<evidence type="ECO:0000256" key="7">
    <source>
        <dbReference type="RuleBase" id="RU003843"/>
    </source>
</evidence>
<evidence type="ECO:0000256" key="4">
    <source>
        <dbReference type="ARBA" id="ARBA00005520"/>
    </source>
</evidence>
<dbReference type="Gene3D" id="3.90.870.10">
    <property type="entry name" value="DHBP synthase"/>
    <property type="match status" value="1"/>
</dbReference>
<dbReference type="Gene3D" id="3.40.50.10990">
    <property type="entry name" value="GTP cyclohydrolase II"/>
    <property type="match status" value="1"/>
</dbReference>
<dbReference type="SUPFAM" id="SSF55821">
    <property type="entry name" value="YrdC/RibB"/>
    <property type="match status" value="1"/>
</dbReference>
<keyword evidence="5 7" id="KW-0686">Riboflavin biosynthesis</keyword>
<sequence>MSLASIPEAVEALRAGRPIIVADDEGRENEGDVIVSAQLASQETIAWMVRHSSGFICAPMTNEIADRLALPLMVVENEDPRGTAYTLSVDAADRLSTGISASDRAHTLRVLADPEATPAGLHRPGHILPLRAVDGGVRERDGHTEAAVDLMKLAGLYPVGAISEIVAEDGEMMRLPGLIALGEREGVPVTTVAALVAYLQEFHCDTEVPVSVSVPESPRVSFEVETTVPTTHGPFRIRAYRDRQTGADHVAILAGDLGAGRPALVRVHSECLTGERSGHSSASAARSSTRHSTRSSATAESWSTSAATRAAASA</sequence>
<keyword evidence="6 7" id="KW-0479">Metal-binding</keyword>
<evidence type="ECO:0000313" key="10">
    <source>
        <dbReference type="EMBL" id="KZX21350.1"/>
    </source>
</evidence>
<dbReference type="GO" id="GO:0046872">
    <property type="term" value="F:metal ion binding"/>
    <property type="evidence" value="ECO:0007669"/>
    <property type="project" value="UniProtKB-KW"/>
</dbReference>